<sequence length="123" mass="13343">MKTLPIVLVTVLSSALSPSTNAAVQAETRAAEVNYADLDLTKEAGAERLYLRIRSAARSVCATPGLLQIINVSRIRQCAENATARAIAQVNSPVLTRYYEEKGGSAYRDMPFAIADESHTTRM</sequence>
<dbReference type="EMBL" id="JACHHZ010000005">
    <property type="protein sequence ID" value="MBB6095511.1"/>
    <property type="molecule type" value="Genomic_DNA"/>
</dbReference>
<accession>A0A841HQ88</accession>
<gene>
    <name evidence="2" type="ORF">HNQ60_004401</name>
</gene>
<evidence type="ECO:0000256" key="1">
    <source>
        <dbReference type="SAM" id="SignalP"/>
    </source>
</evidence>
<dbReference type="RefSeq" id="WP_184334870.1">
    <property type="nucleotide sequence ID" value="NZ_JACHHZ010000005.1"/>
</dbReference>
<keyword evidence="1" id="KW-0732">Signal</keyword>
<evidence type="ECO:0000313" key="3">
    <source>
        <dbReference type="Proteomes" id="UP000588068"/>
    </source>
</evidence>
<dbReference type="NCBIfam" id="TIGR04433">
    <property type="entry name" value="UrcA_uranyl"/>
    <property type="match status" value="1"/>
</dbReference>
<dbReference type="InterPro" id="IPR030972">
    <property type="entry name" value="UrcA_uranyl"/>
</dbReference>
<keyword evidence="3" id="KW-1185">Reference proteome</keyword>
<feature type="signal peptide" evidence="1">
    <location>
        <begin position="1"/>
        <end position="22"/>
    </location>
</feature>
<organism evidence="2 3">
    <name type="scientific">Povalibacter uvarum</name>
    <dbReference type="NCBI Taxonomy" id="732238"/>
    <lineage>
        <taxon>Bacteria</taxon>
        <taxon>Pseudomonadati</taxon>
        <taxon>Pseudomonadota</taxon>
        <taxon>Gammaproteobacteria</taxon>
        <taxon>Steroidobacterales</taxon>
        <taxon>Steroidobacteraceae</taxon>
        <taxon>Povalibacter</taxon>
    </lineage>
</organism>
<proteinExistence type="predicted"/>
<comment type="caution">
    <text evidence="2">The sequence shown here is derived from an EMBL/GenBank/DDBJ whole genome shotgun (WGS) entry which is preliminary data.</text>
</comment>
<protein>
    <submittedName>
        <fullName evidence="2">UrcA family protein</fullName>
    </submittedName>
</protein>
<evidence type="ECO:0000313" key="2">
    <source>
        <dbReference type="EMBL" id="MBB6095511.1"/>
    </source>
</evidence>
<name>A0A841HQ88_9GAMM</name>
<reference evidence="2 3" key="1">
    <citation type="submission" date="2020-08" db="EMBL/GenBank/DDBJ databases">
        <title>Genomic Encyclopedia of Type Strains, Phase IV (KMG-IV): sequencing the most valuable type-strain genomes for metagenomic binning, comparative biology and taxonomic classification.</title>
        <authorList>
            <person name="Goeker M."/>
        </authorList>
    </citation>
    <scope>NUCLEOTIDE SEQUENCE [LARGE SCALE GENOMIC DNA]</scope>
    <source>
        <strain evidence="2 3">DSM 26723</strain>
    </source>
</reference>
<dbReference type="AlphaFoldDB" id="A0A841HQ88"/>
<feature type="chain" id="PRO_5032553821" evidence="1">
    <location>
        <begin position="23"/>
        <end position="123"/>
    </location>
</feature>
<dbReference type="Proteomes" id="UP000588068">
    <property type="component" value="Unassembled WGS sequence"/>
</dbReference>